<feature type="domain" description="HMA" evidence="1">
    <location>
        <begin position="1"/>
        <end position="66"/>
    </location>
</feature>
<evidence type="ECO:0000259" key="1">
    <source>
        <dbReference type="PROSITE" id="PS50846"/>
    </source>
</evidence>
<dbReference type="SUPFAM" id="SSF55008">
    <property type="entry name" value="HMA, heavy metal-associated domain"/>
    <property type="match status" value="1"/>
</dbReference>
<proteinExistence type="predicted"/>
<dbReference type="RefSeq" id="WP_076545386.1">
    <property type="nucleotide sequence ID" value="NZ_FTNC01000015.1"/>
</dbReference>
<gene>
    <name evidence="2" type="ORF">SAMN05421834_1159</name>
</gene>
<sequence>MKKTIIIEGMSCGHCEMHTKEELEKIDGVISATADSDKGEAVVELEKEVAESEFKAAVEEAGYNYIKTV</sequence>
<dbReference type="AlphaFoldDB" id="A0A1N6YPA7"/>
<name>A0A1N6YPA7_9FIRM</name>
<protein>
    <submittedName>
        <fullName evidence="2">Cu2+-exporting ATPase</fullName>
    </submittedName>
</protein>
<dbReference type="OrthoDB" id="9813965at2"/>
<organism evidence="2 3">
    <name type="scientific">Halanaerobium kushneri</name>
    <dbReference type="NCBI Taxonomy" id="56779"/>
    <lineage>
        <taxon>Bacteria</taxon>
        <taxon>Bacillati</taxon>
        <taxon>Bacillota</taxon>
        <taxon>Clostridia</taxon>
        <taxon>Halanaerobiales</taxon>
        <taxon>Halanaerobiaceae</taxon>
        <taxon>Halanaerobium</taxon>
    </lineage>
</organism>
<reference evidence="3" key="1">
    <citation type="submission" date="2017-01" db="EMBL/GenBank/DDBJ databases">
        <authorList>
            <person name="Varghese N."/>
            <person name="Submissions S."/>
        </authorList>
    </citation>
    <scope>NUCLEOTIDE SEQUENCE [LARGE SCALE GENOMIC DNA]</scope>
    <source>
        <strain evidence="3">ATCC 700103</strain>
    </source>
</reference>
<evidence type="ECO:0000313" key="2">
    <source>
        <dbReference type="EMBL" id="SIR16279.1"/>
    </source>
</evidence>
<dbReference type="PROSITE" id="PS50846">
    <property type="entry name" value="HMA_2"/>
    <property type="match status" value="1"/>
</dbReference>
<dbReference type="CDD" id="cd00371">
    <property type="entry name" value="HMA"/>
    <property type="match status" value="1"/>
</dbReference>
<dbReference type="STRING" id="56779.SAMN05421834_1159"/>
<dbReference type="Gene3D" id="3.30.70.100">
    <property type="match status" value="1"/>
</dbReference>
<dbReference type="InterPro" id="IPR036163">
    <property type="entry name" value="HMA_dom_sf"/>
</dbReference>
<dbReference type="Proteomes" id="UP000185669">
    <property type="component" value="Unassembled WGS sequence"/>
</dbReference>
<keyword evidence="3" id="KW-1185">Reference proteome</keyword>
<dbReference type="GO" id="GO:0046872">
    <property type="term" value="F:metal ion binding"/>
    <property type="evidence" value="ECO:0007669"/>
    <property type="project" value="InterPro"/>
</dbReference>
<dbReference type="EMBL" id="FTNC01000015">
    <property type="protein sequence ID" value="SIR16279.1"/>
    <property type="molecule type" value="Genomic_DNA"/>
</dbReference>
<dbReference type="InterPro" id="IPR006121">
    <property type="entry name" value="HMA_dom"/>
</dbReference>
<evidence type="ECO:0000313" key="3">
    <source>
        <dbReference type="Proteomes" id="UP000185669"/>
    </source>
</evidence>
<dbReference type="Pfam" id="PF00403">
    <property type="entry name" value="HMA"/>
    <property type="match status" value="1"/>
</dbReference>
<accession>A0A1N6YPA7</accession>